<reference evidence="1 2" key="1">
    <citation type="journal article" date="2024" name="Plant Biotechnol. J.">
        <title>Genome and CRISPR/Cas9 system of a widespread forest tree (Populus alba) in the world.</title>
        <authorList>
            <person name="Liu Y.J."/>
            <person name="Jiang P.F."/>
            <person name="Han X.M."/>
            <person name="Li X.Y."/>
            <person name="Wang H.M."/>
            <person name="Wang Y.J."/>
            <person name="Wang X.X."/>
            <person name="Zeng Q.Y."/>
        </authorList>
    </citation>
    <scope>NUCLEOTIDE SEQUENCE [LARGE SCALE GENOMIC DNA]</scope>
    <source>
        <strain evidence="2">cv. PAL-ZL1</strain>
    </source>
</reference>
<sequence length="111" mass="12348">MARTCSKMAFVAFLLLAAHCFSLSTSVAVAEEIPAAALSCERADDCKKYPIVCPGYYVCYQNSCREDRFNNENPQAMLASFFSSMVTIAIIPTGYWGHWEADKKWSKTDGV</sequence>
<evidence type="ECO:0000313" key="1">
    <source>
        <dbReference type="EMBL" id="KAL3584951.1"/>
    </source>
</evidence>
<protein>
    <submittedName>
        <fullName evidence="1">Uncharacterized protein</fullName>
    </submittedName>
</protein>
<proteinExistence type="predicted"/>
<keyword evidence="2" id="KW-1185">Reference proteome</keyword>
<dbReference type="EMBL" id="RCHU02000006">
    <property type="protein sequence ID" value="KAL3584951.1"/>
    <property type="molecule type" value="Genomic_DNA"/>
</dbReference>
<gene>
    <name evidence="1" type="ORF">D5086_011818</name>
</gene>
<comment type="caution">
    <text evidence="1">The sequence shown here is derived from an EMBL/GenBank/DDBJ whole genome shotgun (WGS) entry which is preliminary data.</text>
</comment>
<organism evidence="1 2">
    <name type="scientific">Populus alba</name>
    <name type="common">White poplar</name>
    <dbReference type="NCBI Taxonomy" id="43335"/>
    <lineage>
        <taxon>Eukaryota</taxon>
        <taxon>Viridiplantae</taxon>
        <taxon>Streptophyta</taxon>
        <taxon>Embryophyta</taxon>
        <taxon>Tracheophyta</taxon>
        <taxon>Spermatophyta</taxon>
        <taxon>Magnoliopsida</taxon>
        <taxon>eudicotyledons</taxon>
        <taxon>Gunneridae</taxon>
        <taxon>Pentapetalae</taxon>
        <taxon>rosids</taxon>
        <taxon>fabids</taxon>
        <taxon>Malpighiales</taxon>
        <taxon>Salicaceae</taxon>
        <taxon>Saliceae</taxon>
        <taxon>Populus</taxon>
    </lineage>
</organism>
<evidence type="ECO:0000313" key="2">
    <source>
        <dbReference type="Proteomes" id="UP000309997"/>
    </source>
</evidence>
<dbReference type="Proteomes" id="UP000309997">
    <property type="component" value="Unassembled WGS sequence"/>
</dbReference>
<accession>A0ACC4C143</accession>
<name>A0ACC4C143_POPAL</name>